<feature type="domain" description="Transposase DDE" evidence="2">
    <location>
        <begin position="392"/>
        <end position="519"/>
    </location>
</feature>
<dbReference type="InterPro" id="IPR047629">
    <property type="entry name" value="IS1182_transpos"/>
</dbReference>
<dbReference type="PANTHER" id="PTHR33408">
    <property type="entry name" value="TRANSPOSASE"/>
    <property type="match status" value="1"/>
</dbReference>
<dbReference type="InterPro" id="IPR008490">
    <property type="entry name" value="Transposase_InsH_N"/>
</dbReference>
<keyword evidence="4" id="KW-1185">Reference proteome</keyword>
<proteinExistence type="predicted"/>
<sequence>MPKNYNMKQVILPLDLEIIMPEDDICFAIHELIESMPEEKFTTFKQETGRPSFHPRMMLKLILCAYTQSTFSGRKIENTLHDSIRMMWLAQGETPSYRTINRYRVHPLMAPIIQDCFVQFRNLLVQENLIDETAIFIDGTKLETNANKFTFVWKKSIERFSTALIEKSKAIYQELLSNEIIPAIEIDNEAELSTQELMAIEDELSLAVETLTQEINKESNGQKRKAIRSQRKPIKLARKQVANFILRKEKYKLDFEIMGARNSYSKTDTDATFMRMKDDYMRNGQLKAAYNLQIATENQYVLDYEVYPNPTDTRTLPDFLAHYQNKYQQLPDYIIADAGYGGEENYQTVLETYQRTPLITYNAYEKEQKRKFKKDPFKTTNWPYDSEQDYFICPNHQKATYRYESHRTDKYGLTRDLKIYECEDCQDCPVRKSCTRAKSDNNRQLQINPKWESFKLTIKELLSEKETGKLYGKRKIDVEPAFARLKANLGFSRFSVRGKDKVRQEIGLALMAINLRKLIVTCRT</sequence>
<dbReference type="InterPro" id="IPR025668">
    <property type="entry name" value="Tnp_DDE_dom"/>
</dbReference>
<name>A0A224WZS2_9LACT</name>
<evidence type="ECO:0000259" key="1">
    <source>
        <dbReference type="Pfam" id="PF05598"/>
    </source>
</evidence>
<dbReference type="Proteomes" id="UP000218689">
    <property type="component" value="Unassembled WGS sequence"/>
</dbReference>
<evidence type="ECO:0000313" key="4">
    <source>
        <dbReference type="Proteomes" id="UP000218689"/>
    </source>
</evidence>
<dbReference type="EMBL" id="BEDT01000002">
    <property type="protein sequence ID" value="GAX47548.1"/>
    <property type="molecule type" value="Genomic_DNA"/>
</dbReference>
<protein>
    <recommendedName>
        <fullName evidence="5">Transposase</fullName>
    </recommendedName>
</protein>
<feature type="domain" description="Transposase InsH N-terminal" evidence="1">
    <location>
        <begin position="16"/>
        <end position="104"/>
    </location>
</feature>
<evidence type="ECO:0000259" key="2">
    <source>
        <dbReference type="Pfam" id="PF13751"/>
    </source>
</evidence>
<reference evidence="4" key="1">
    <citation type="submission" date="2017-08" db="EMBL/GenBank/DDBJ databases">
        <title>Draft genome sequence of Lactococcus sp. strain Rs-Y01, isolated from the gut of the lower termite Reticulitermes speratus.</title>
        <authorList>
            <person name="Ohkuma M."/>
            <person name="Yuki M."/>
        </authorList>
    </citation>
    <scope>NUCLEOTIDE SEQUENCE [LARGE SCALE GENOMIC DNA]</scope>
    <source>
        <strain evidence="4">Rs-Y01</strain>
    </source>
</reference>
<comment type="caution">
    <text evidence="3">The sequence shown here is derived from an EMBL/GenBank/DDBJ whole genome shotgun (WGS) entry which is preliminary data.</text>
</comment>
<dbReference type="RefSeq" id="WP_094784590.1">
    <property type="nucleotide sequence ID" value="NZ_BEDT01000002.1"/>
</dbReference>
<gene>
    <name evidence="3" type="ORF">RsY01_1148</name>
</gene>
<organism evidence="3 4">
    <name type="scientific">Pseudolactococcus reticulitermitis</name>
    <dbReference type="NCBI Taxonomy" id="2025039"/>
    <lineage>
        <taxon>Bacteria</taxon>
        <taxon>Bacillati</taxon>
        <taxon>Bacillota</taxon>
        <taxon>Bacilli</taxon>
        <taxon>Lactobacillales</taxon>
        <taxon>Streptococcaceae</taxon>
        <taxon>Pseudolactococcus</taxon>
    </lineage>
</organism>
<accession>A0A224WZS2</accession>
<dbReference type="OrthoDB" id="2236403at2"/>
<evidence type="ECO:0000313" key="3">
    <source>
        <dbReference type="EMBL" id="GAX47548.1"/>
    </source>
</evidence>
<dbReference type="PANTHER" id="PTHR33408:SF2">
    <property type="entry name" value="TRANSPOSASE DDE DOMAIN-CONTAINING PROTEIN"/>
    <property type="match status" value="1"/>
</dbReference>
<evidence type="ECO:0008006" key="5">
    <source>
        <dbReference type="Google" id="ProtNLM"/>
    </source>
</evidence>
<dbReference type="NCBIfam" id="NF033551">
    <property type="entry name" value="transpos_IS1182"/>
    <property type="match status" value="1"/>
</dbReference>
<dbReference type="Pfam" id="PF13751">
    <property type="entry name" value="DDE_Tnp_1_6"/>
    <property type="match status" value="1"/>
</dbReference>
<dbReference type="AlphaFoldDB" id="A0A224WZS2"/>
<dbReference type="Pfam" id="PF05598">
    <property type="entry name" value="DUF772"/>
    <property type="match status" value="1"/>
</dbReference>